<feature type="domain" description="ABC transporter" evidence="10">
    <location>
        <begin position="1224"/>
        <end position="1520"/>
    </location>
</feature>
<evidence type="ECO:0000313" key="12">
    <source>
        <dbReference type="EMBL" id="GBE59058.1"/>
    </source>
</evidence>
<dbReference type="GeneID" id="39872828"/>
<dbReference type="Proteomes" id="UP000236319">
    <property type="component" value="Unassembled WGS sequence"/>
</dbReference>
<dbReference type="Gene3D" id="1.20.1560.10">
    <property type="entry name" value="ABC transporter type 1, transmembrane domain"/>
    <property type="match status" value="2"/>
</dbReference>
<feature type="domain" description="ABC transmembrane type-1" evidence="11">
    <location>
        <begin position="833"/>
        <end position="1123"/>
    </location>
</feature>
<feature type="transmembrane region" description="Helical" evidence="9">
    <location>
        <begin position="887"/>
        <end position="909"/>
    </location>
</feature>
<dbReference type="GO" id="GO:0016020">
    <property type="term" value="C:membrane"/>
    <property type="evidence" value="ECO:0007669"/>
    <property type="project" value="UniProtKB-SubCell"/>
</dbReference>
<protein>
    <submittedName>
        <fullName evidence="12">ABC transporter family protein</fullName>
    </submittedName>
</protein>
<dbReference type="GO" id="GO:0005524">
    <property type="term" value="F:ATP binding"/>
    <property type="evidence" value="ECO:0007669"/>
    <property type="project" value="UniProtKB-KW"/>
</dbReference>
<evidence type="ECO:0000256" key="2">
    <source>
        <dbReference type="ARBA" id="ARBA00022448"/>
    </source>
</evidence>
<dbReference type="GO" id="GO:0016887">
    <property type="term" value="F:ATP hydrolysis activity"/>
    <property type="evidence" value="ECO:0007669"/>
    <property type="project" value="InterPro"/>
</dbReference>
<dbReference type="OrthoDB" id="4865934at2759"/>
<keyword evidence="3 9" id="KW-0812">Transmembrane</keyword>
<dbReference type="InterPro" id="IPR003593">
    <property type="entry name" value="AAA+_ATPase"/>
</dbReference>
<dbReference type="RefSeq" id="XP_028865301.1">
    <property type="nucleotide sequence ID" value="XM_029009468.1"/>
</dbReference>
<evidence type="ECO:0000259" key="11">
    <source>
        <dbReference type="PROSITE" id="PS50929"/>
    </source>
</evidence>
<reference evidence="12 13" key="1">
    <citation type="journal article" date="2017" name="BMC Genomics">
        <title>Whole-genome assembly of Babesia ovata and comparative genomics between closely related pathogens.</title>
        <authorList>
            <person name="Yamagishi J."/>
            <person name="Asada M."/>
            <person name="Hakimi H."/>
            <person name="Tanaka T.Q."/>
            <person name="Sugimoto C."/>
            <person name="Kawazu S."/>
        </authorList>
    </citation>
    <scope>NUCLEOTIDE SEQUENCE [LARGE SCALE GENOMIC DNA]</scope>
    <source>
        <strain evidence="12 13">Miyake</strain>
    </source>
</reference>
<feature type="transmembrane region" description="Helical" evidence="9">
    <location>
        <begin position="972"/>
        <end position="997"/>
    </location>
</feature>
<dbReference type="InterPro" id="IPR003439">
    <property type="entry name" value="ABC_transporter-like_ATP-bd"/>
</dbReference>
<dbReference type="Gene3D" id="3.40.50.300">
    <property type="entry name" value="P-loop containing nucleotide triphosphate hydrolases"/>
    <property type="match status" value="2"/>
</dbReference>
<dbReference type="PROSITE" id="PS50893">
    <property type="entry name" value="ABC_TRANSPORTER_2"/>
    <property type="match status" value="2"/>
</dbReference>
<dbReference type="PANTHER" id="PTHR24223">
    <property type="entry name" value="ATP-BINDING CASSETTE SUB-FAMILY C"/>
    <property type="match status" value="1"/>
</dbReference>
<evidence type="ECO:0000256" key="9">
    <source>
        <dbReference type="SAM" id="Phobius"/>
    </source>
</evidence>
<keyword evidence="4" id="KW-0547">Nucleotide-binding</keyword>
<dbReference type="PANTHER" id="PTHR24223:SF330">
    <property type="entry name" value="ATP-BINDING CASSETTE SUB-FAMILY C MEMBER 10"/>
    <property type="match status" value="1"/>
</dbReference>
<proteinExistence type="predicted"/>
<keyword evidence="5" id="KW-0067">ATP-binding</keyword>
<sequence>MEDDIIGDPGHKPYDSCRNDAMPDTAYYDKAGFFNRLFFYWVRYWVNNVQKSSFDSERLHPLLNGDQIGTWQCLFAKNISDGILRAEQKRRDAVLANGDCDKNKLYRNIILRALFLTFGRRVLLLLVATVVLNVGGVGISMLLKLMLDKMSSADCSYAMIIRYALYIAVIELASSMFEQHVIFYNCRLETIMESAISITLFQHGMCHRRAYAATTDGRSELSACKGVVHSWPCKDDECASNPLLCPARRYQNRELPPSMCTYVFLDTYALMSPVEALVIGVRFFTTLITALVIIRTQISTDVAKTIIILVSMILLTGLIESKDYRYAKTYDVLGNINLVQAMGLDDIGYNIIQDSRNDEVSVLFTRLTLTAFNRSTMMTIGSIVFLVILLDYIGTLETSLGTQPFEAGIPITLMFIVGKITKATENLPKTVKVVAEAYASILRVEKFLTTCSPNYYLTCKTKPQPMDAAMTALASKGGPSLKQDVVVNYEDASFAWFQTIEESLEEVPIRSPILNGINFELKRGEIKIITGNQGCGKTSFIKSILGDMSLVSGSMAVAPLSTGMPIFYTSQEVWLPSGSIRSIITFGYAFDEEIYKRVTSAVELESDFASWEDGDMRVISAKGYSLSGGQRVRLSLARALYAYLVFSKANERLVGDRCCFLVCLDEPFNGLDTKVASSIARNLLNRVDGLLIHDDVAVVLAISKMSMEICFNNSNMHDLVGIPVYRLGSRGLRMIDSIGSPDSRDVTVPPMGDVALSEPESLRTYKSLTTMPPAVMRTNVYSVSSSSFSNPSFEGKSPTASKEDLEKEKMLNSGSTQKAYWVYFYCTGYVTCILILVMVVAGIALEKANSVFVASWSDSIKKSSDAGIMTINEGRELLKKHEHTVNLIKGFSVSYVILIYCGTILTAIASMRCAKKLHQFAINSLFFKGTDELSLKKSFGDIITLLSTDLFYIDEILGRTCLLSVISFMRLAIQFVTMCAAAPIIIPLPIIMVVYLYTQVVGAHITSSNRLQCFMFKAIARINATFTDVIGGAAIYRGFRMEFQCLEYLYESSEYYFRTRFLKKVFPAWLIIISKILTSCIIFMATLLILAYAHYTGKSVQIATLGLIITLAMEVNSLITSFVYNHSLTERMMCSVSRYEKHLLQGNSSLNEKFDSMNETVLRTVSDKDDWDKERCANLLKRRKSEFRHFVFRRYRSLASTLFYKPRVEFLDCGKYLCGEHVSLEMENVSVPQQVSATGENRRYILKAITASARAGDVVGIMGRTGAGKSTLLSVLQNIAAGREGSVLLDGRELNTIPRKVLRHIIGVLPQMPFVFKGWTLRRFLDPRMLHSDDEIMHALECCGLMDMVKSLPEIDPLDAVMVEQNLNPGRGFYLVTPLIKLKSPDEQLPVLRRKSFESSKSDDKSGAVFSDSQLRMLSFARLLLYRRTCRLLLIDEPPSDNCASVADDTAIVHAVTTIDGSIPVYDLVRIYFKHCTTFIVAHDKNALKSCQHLWYVENGAIVRKVSGADNVAEFLNSTVS</sequence>
<keyword evidence="13" id="KW-1185">Reference proteome</keyword>
<feature type="transmembrane region" description="Helical" evidence="9">
    <location>
        <begin position="163"/>
        <end position="184"/>
    </location>
</feature>
<feature type="transmembrane region" description="Helical" evidence="9">
    <location>
        <begin position="820"/>
        <end position="845"/>
    </location>
</feature>
<dbReference type="PROSITE" id="PS50929">
    <property type="entry name" value="ABC_TM1F"/>
    <property type="match status" value="1"/>
</dbReference>
<feature type="transmembrane region" description="Helical" evidence="9">
    <location>
        <begin position="1102"/>
        <end position="1124"/>
    </location>
</feature>
<evidence type="ECO:0000256" key="7">
    <source>
        <dbReference type="ARBA" id="ARBA00023136"/>
    </source>
</evidence>
<dbReference type="VEuPathDB" id="PiroplasmaDB:BOVATA_005510"/>
<organism evidence="12 13">
    <name type="scientific">Babesia ovata</name>
    <dbReference type="NCBI Taxonomy" id="189622"/>
    <lineage>
        <taxon>Eukaryota</taxon>
        <taxon>Sar</taxon>
        <taxon>Alveolata</taxon>
        <taxon>Apicomplexa</taxon>
        <taxon>Aconoidasida</taxon>
        <taxon>Piroplasmida</taxon>
        <taxon>Babesiidae</taxon>
        <taxon>Babesia</taxon>
    </lineage>
</organism>
<feature type="domain" description="ABC transporter" evidence="10">
    <location>
        <begin position="487"/>
        <end position="746"/>
    </location>
</feature>
<dbReference type="InterPro" id="IPR050173">
    <property type="entry name" value="ABC_transporter_C-like"/>
</dbReference>
<feature type="region of interest" description="Disordered" evidence="8">
    <location>
        <begin position="785"/>
        <end position="805"/>
    </location>
</feature>
<dbReference type="SUPFAM" id="SSF52540">
    <property type="entry name" value="P-loop containing nucleoside triphosphate hydrolases"/>
    <property type="match status" value="2"/>
</dbReference>
<feature type="transmembrane region" description="Helical" evidence="9">
    <location>
        <begin position="376"/>
        <end position="394"/>
    </location>
</feature>
<feature type="transmembrane region" description="Helical" evidence="9">
    <location>
        <begin position="1018"/>
        <end position="1039"/>
    </location>
</feature>
<evidence type="ECO:0000256" key="3">
    <source>
        <dbReference type="ARBA" id="ARBA00022692"/>
    </source>
</evidence>
<dbReference type="Pfam" id="PF00664">
    <property type="entry name" value="ABC_membrane"/>
    <property type="match status" value="1"/>
</dbReference>
<dbReference type="InterPro" id="IPR036640">
    <property type="entry name" value="ABC1_TM_sf"/>
</dbReference>
<keyword evidence="6 9" id="KW-1133">Transmembrane helix</keyword>
<feature type="transmembrane region" description="Helical" evidence="9">
    <location>
        <begin position="1066"/>
        <end position="1090"/>
    </location>
</feature>
<keyword evidence="2" id="KW-0813">Transport</keyword>
<dbReference type="InterPro" id="IPR017871">
    <property type="entry name" value="ABC_transporter-like_CS"/>
</dbReference>
<dbReference type="InterPro" id="IPR011527">
    <property type="entry name" value="ABC1_TM_dom"/>
</dbReference>
<feature type="transmembrane region" description="Helical" evidence="9">
    <location>
        <begin position="122"/>
        <end position="143"/>
    </location>
</feature>
<accession>A0A2H6K7V5</accession>
<name>A0A2H6K7V5_9APIC</name>
<comment type="subcellular location">
    <subcellularLocation>
        <location evidence="1">Membrane</location>
    </subcellularLocation>
</comment>
<evidence type="ECO:0000256" key="4">
    <source>
        <dbReference type="ARBA" id="ARBA00022741"/>
    </source>
</evidence>
<feature type="transmembrane region" description="Helical" evidence="9">
    <location>
        <begin position="276"/>
        <end position="296"/>
    </location>
</feature>
<evidence type="ECO:0000259" key="10">
    <source>
        <dbReference type="PROSITE" id="PS50893"/>
    </source>
</evidence>
<feature type="transmembrane region" description="Helical" evidence="9">
    <location>
        <begin position="302"/>
        <end position="319"/>
    </location>
</feature>
<gene>
    <name evidence="12" type="ORF">BOVATA_005510</name>
</gene>
<dbReference type="SMART" id="SM00382">
    <property type="entry name" value="AAA"/>
    <property type="match status" value="2"/>
</dbReference>
<evidence type="ECO:0000313" key="13">
    <source>
        <dbReference type="Proteomes" id="UP000236319"/>
    </source>
</evidence>
<dbReference type="InterPro" id="IPR027417">
    <property type="entry name" value="P-loop_NTPase"/>
</dbReference>
<dbReference type="EMBL" id="BDSA01000001">
    <property type="protein sequence ID" value="GBE59058.1"/>
    <property type="molecule type" value="Genomic_DNA"/>
</dbReference>
<dbReference type="GO" id="GO:0140359">
    <property type="term" value="F:ABC-type transporter activity"/>
    <property type="evidence" value="ECO:0007669"/>
    <property type="project" value="InterPro"/>
</dbReference>
<comment type="caution">
    <text evidence="12">The sequence shown here is derived from an EMBL/GenBank/DDBJ whole genome shotgun (WGS) entry which is preliminary data.</text>
</comment>
<dbReference type="PROSITE" id="PS00211">
    <property type="entry name" value="ABC_TRANSPORTER_1"/>
    <property type="match status" value="1"/>
</dbReference>
<evidence type="ECO:0000256" key="1">
    <source>
        <dbReference type="ARBA" id="ARBA00004370"/>
    </source>
</evidence>
<keyword evidence="7 9" id="KW-0472">Membrane</keyword>
<evidence type="ECO:0000256" key="6">
    <source>
        <dbReference type="ARBA" id="ARBA00022989"/>
    </source>
</evidence>
<evidence type="ECO:0000256" key="5">
    <source>
        <dbReference type="ARBA" id="ARBA00022840"/>
    </source>
</evidence>
<dbReference type="SUPFAM" id="SSF90123">
    <property type="entry name" value="ABC transporter transmembrane region"/>
    <property type="match status" value="2"/>
</dbReference>
<evidence type="ECO:0000256" key="8">
    <source>
        <dbReference type="SAM" id="MobiDB-lite"/>
    </source>
</evidence>
<dbReference type="Pfam" id="PF00005">
    <property type="entry name" value="ABC_tran"/>
    <property type="match status" value="2"/>
</dbReference>